<dbReference type="RefSeq" id="WP_087481681.1">
    <property type="nucleotide sequence ID" value="NZ_AP024884.1"/>
</dbReference>
<dbReference type="InterPro" id="IPR014729">
    <property type="entry name" value="Rossmann-like_a/b/a_fold"/>
</dbReference>
<evidence type="ECO:0000256" key="1">
    <source>
        <dbReference type="ARBA" id="ARBA00002324"/>
    </source>
</evidence>
<dbReference type="GO" id="GO:0009435">
    <property type="term" value="P:NAD+ biosynthetic process"/>
    <property type="evidence" value="ECO:0007669"/>
    <property type="project" value="UniProtKB-UniPathway"/>
</dbReference>
<dbReference type="Pfam" id="PF01467">
    <property type="entry name" value="CTP_transf_like"/>
    <property type="match status" value="1"/>
</dbReference>
<feature type="domain" description="Cytidyltransferase-like" evidence="15">
    <location>
        <begin position="6"/>
        <end position="144"/>
    </location>
</feature>
<evidence type="ECO:0000256" key="6">
    <source>
        <dbReference type="ARBA" id="ARBA00022679"/>
    </source>
</evidence>
<keyword evidence="8" id="KW-0547">Nucleotide-binding</keyword>
<dbReference type="NCBIfam" id="NF006479">
    <property type="entry name" value="PRK08887.1"/>
    <property type="match status" value="1"/>
</dbReference>
<dbReference type="SUPFAM" id="SSF52374">
    <property type="entry name" value="Nucleotidylyl transferase"/>
    <property type="match status" value="1"/>
</dbReference>
<organism evidence="17 18">
    <name type="scientific">Vibrio mangrovi</name>
    <dbReference type="NCBI Taxonomy" id="474394"/>
    <lineage>
        <taxon>Bacteria</taxon>
        <taxon>Pseudomonadati</taxon>
        <taxon>Pseudomonadota</taxon>
        <taxon>Gammaproteobacteria</taxon>
        <taxon>Vibrionales</taxon>
        <taxon>Vibrionaceae</taxon>
        <taxon>Vibrio</taxon>
    </lineage>
</organism>
<proteinExistence type="inferred from homology"/>
<dbReference type="AlphaFoldDB" id="A0A1Y6J039"/>
<evidence type="ECO:0000256" key="3">
    <source>
        <dbReference type="ARBA" id="ARBA00009014"/>
    </source>
</evidence>
<evidence type="ECO:0000256" key="14">
    <source>
        <dbReference type="ARBA" id="ARBA00048721"/>
    </source>
</evidence>
<dbReference type="EC" id="2.7.7.18" evidence="4"/>
<dbReference type="CDD" id="cd02165">
    <property type="entry name" value="NMNAT"/>
    <property type="match status" value="1"/>
</dbReference>
<keyword evidence="10" id="KW-0520">NAD</keyword>
<keyword evidence="5" id="KW-0662">Pyridine nucleotide biosynthesis</keyword>
<dbReference type="Proteomes" id="UP001283366">
    <property type="component" value="Unassembled WGS sequence"/>
</dbReference>
<reference evidence="17 18" key="1">
    <citation type="submission" date="2017-05" db="EMBL/GenBank/DDBJ databases">
        <authorList>
            <person name="Song R."/>
            <person name="Chenine A.L."/>
            <person name="Ruprecht R.M."/>
        </authorList>
    </citation>
    <scope>NUCLEOTIDE SEQUENCE [LARGE SCALE GENOMIC DNA]</scope>
    <source>
        <strain evidence="17 18">CECT 7927</strain>
    </source>
</reference>
<keyword evidence="19" id="KW-1185">Reference proteome</keyword>
<evidence type="ECO:0000259" key="15">
    <source>
        <dbReference type="Pfam" id="PF01467"/>
    </source>
</evidence>
<evidence type="ECO:0000313" key="16">
    <source>
        <dbReference type="EMBL" id="MDW6004881.1"/>
    </source>
</evidence>
<evidence type="ECO:0000256" key="13">
    <source>
        <dbReference type="ARBA" id="ARBA00033353"/>
    </source>
</evidence>
<evidence type="ECO:0000256" key="2">
    <source>
        <dbReference type="ARBA" id="ARBA00005019"/>
    </source>
</evidence>
<evidence type="ECO:0000256" key="11">
    <source>
        <dbReference type="ARBA" id="ARBA00031253"/>
    </source>
</evidence>
<sequence length="171" mass="19297">MLKIAVFGSAFNPPSLGHKSVIDSLNHFDQVLLVPSIAHAWGKTMLPYDMRCRLVDALILDLGSDKIKRSDIEEQLYVPGKHVTTYAVLTALQKIYPQDELTFVMGPDNLFQFARFYRAKDILQRFNVMGCPEKVPVRSTDIRQCIRQGKAIDALTTPAVSQLINSLSLYR</sequence>
<comment type="pathway">
    <text evidence="2">Cofactor biosynthesis; NAD(+) biosynthesis; deamido-NAD(+) from nicotinate D-ribonucleotide: step 1/1.</text>
</comment>
<comment type="catalytic activity">
    <reaction evidence="14">
        <text>nicotinate beta-D-ribonucleotide + ATP + H(+) = deamido-NAD(+) + diphosphate</text>
        <dbReference type="Rhea" id="RHEA:22860"/>
        <dbReference type="ChEBI" id="CHEBI:15378"/>
        <dbReference type="ChEBI" id="CHEBI:30616"/>
        <dbReference type="ChEBI" id="CHEBI:33019"/>
        <dbReference type="ChEBI" id="CHEBI:57502"/>
        <dbReference type="ChEBI" id="CHEBI:58437"/>
        <dbReference type="EC" id="2.7.7.18"/>
    </reaction>
</comment>
<gene>
    <name evidence="17" type="primary">nadD</name>
    <name evidence="16" type="ORF">SBX37_18645</name>
    <name evidence="17" type="ORF">VIM7927_02947</name>
</gene>
<dbReference type="GO" id="GO:0004515">
    <property type="term" value="F:nicotinate-nucleotide adenylyltransferase activity"/>
    <property type="evidence" value="ECO:0007669"/>
    <property type="project" value="UniProtKB-EC"/>
</dbReference>
<comment type="similarity">
    <text evidence="3">Belongs to the NadD family.</text>
</comment>
<dbReference type="InterPro" id="IPR004821">
    <property type="entry name" value="Cyt_trans-like"/>
</dbReference>
<dbReference type="InterPro" id="IPR005248">
    <property type="entry name" value="NadD/NMNAT"/>
</dbReference>
<evidence type="ECO:0000256" key="12">
    <source>
        <dbReference type="ARBA" id="ARBA00033140"/>
    </source>
</evidence>
<evidence type="ECO:0000256" key="8">
    <source>
        <dbReference type="ARBA" id="ARBA00022741"/>
    </source>
</evidence>
<dbReference type="UniPathway" id="UPA00253">
    <property type="reaction ID" value="UER00332"/>
</dbReference>
<dbReference type="GO" id="GO:0005524">
    <property type="term" value="F:ATP binding"/>
    <property type="evidence" value="ECO:0007669"/>
    <property type="project" value="UniProtKB-KW"/>
</dbReference>
<evidence type="ECO:0000256" key="4">
    <source>
        <dbReference type="ARBA" id="ARBA00012389"/>
    </source>
</evidence>
<dbReference type="PANTHER" id="PTHR39321:SF3">
    <property type="entry name" value="PHOSPHOPANTETHEINE ADENYLYLTRANSFERASE"/>
    <property type="match status" value="1"/>
</dbReference>
<dbReference type="EMBL" id="JAWRCO010000002">
    <property type="protein sequence ID" value="MDW6004881.1"/>
    <property type="molecule type" value="Genomic_DNA"/>
</dbReference>
<protein>
    <recommendedName>
        <fullName evidence="4">nicotinate-nucleotide adenylyltransferase</fullName>
        <ecNumber evidence="4">2.7.7.18</ecNumber>
    </recommendedName>
    <alternativeName>
        <fullName evidence="13">Deamido-NAD(+) diphosphorylase</fullName>
    </alternativeName>
    <alternativeName>
        <fullName evidence="12">Deamido-NAD(+) pyrophosphorylase</fullName>
    </alternativeName>
    <alternativeName>
        <fullName evidence="11">Nicotinate mononucleotide adenylyltransferase</fullName>
    </alternativeName>
</protein>
<name>A0A1Y6J039_9VIBR</name>
<evidence type="ECO:0000256" key="9">
    <source>
        <dbReference type="ARBA" id="ARBA00022840"/>
    </source>
</evidence>
<dbReference type="Gene3D" id="3.40.50.620">
    <property type="entry name" value="HUPs"/>
    <property type="match status" value="1"/>
</dbReference>
<dbReference type="OrthoDB" id="5295945at2"/>
<accession>A0A1Y6J039</accession>
<keyword evidence="9" id="KW-0067">ATP-binding</keyword>
<comment type="function">
    <text evidence="1">Catalyzes the reversible adenylation of nicotinate mononucleotide (NaMN) to nicotinic acid adenine dinucleotide (NaAD).</text>
</comment>
<evidence type="ECO:0000256" key="7">
    <source>
        <dbReference type="ARBA" id="ARBA00022695"/>
    </source>
</evidence>
<evidence type="ECO:0000313" key="19">
    <source>
        <dbReference type="Proteomes" id="UP001283366"/>
    </source>
</evidence>
<keyword evidence="7 17" id="KW-0548">Nucleotidyltransferase</keyword>
<evidence type="ECO:0000313" key="17">
    <source>
        <dbReference type="EMBL" id="SMS01643.1"/>
    </source>
</evidence>
<evidence type="ECO:0000256" key="10">
    <source>
        <dbReference type="ARBA" id="ARBA00023027"/>
    </source>
</evidence>
<keyword evidence="6 17" id="KW-0808">Transferase</keyword>
<reference evidence="16 19" key="2">
    <citation type="submission" date="2023-11" db="EMBL/GenBank/DDBJ databases">
        <title>Plant-associative lifestyle of Vibrio porteresiae and its evolutionary dynamics.</title>
        <authorList>
            <person name="Rameshkumar N."/>
            <person name="Kirti K."/>
        </authorList>
    </citation>
    <scope>NUCLEOTIDE SEQUENCE [LARGE SCALE GENOMIC DNA]</scope>
    <source>
        <strain evidence="16 19">MSSRF38</strain>
    </source>
</reference>
<evidence type="ECO:0000313" key="18">
    <source>
        <dbReference type="Proteomes" id="UP000196125"/>
    </source>
</evidence>
<dbReference type="Proteomes" id="UP000196125">
    <property type="component" value="Unassembled WGS sequence"/>
</dbReference>
<evidence type="ECO:0000256" key="5">
    <source>
        <dbReference type="ARBA" id="ARBA00022642"/>
    </source>
</evidence>
<dbReference type="EMBL" id="FXXI01000006">
    <property type="protein sequence ID" value="SMS01643.1"/>
    <property type="molecule type" value="Genomic_DNA"/>
</dbReference>
<dbReference type="PANTHER" id="PTHR39321">
    <property type="entry name" value="NICOTINATE-NUCLEOTIDE ADENYLYLTRANSFERASE-RELATED"/>
    <property type="match status" value="1"/>
</dbReference>